<name>A0A367XHD1_9PROT</name>
<evidence type="ECO:0000313" key="2">
    <source>
        <dbReference type="EMBL" id="RCK52161.1"/>
    </source>
</evidence>
<gene>
    <name evidence="2" type="ORF">TH44_07095</name>
</gene>
<dbReference type="EMBL" id="JPWJ01000002">
    <property type="protein sequence ID" value="RCK52161.1"/>
    <property type="molecule type" value="Genomic_DNA"/>
</dbReference>
<dbReference type="AlphaFoldDB" id="A0A367XHD1"/>
<dbReference type="Proteomes" id="UP000252266">
    <property type="component" value="Unassembled WGS sequence"/>
</dbReference>
<protein>
    <submittedName>
        <fullName evidence="2">Uncharacterized protein</fullName>
    </submittedName>
</protein>
<keyword evidence="1" id="KW-0812">Transmembrane</keyword>
<comment type="caution">
    <text evidence="2">The sequence shown here is derived from an EMBL/GenBank/DDBJ whole genome shotgun (WGS) entry which is preliminary data.</text>
</comment>
<feature type="transmembrane region" description="Helical" evidence="1">
    <location>
        <begin position="24"/>
        <end position="48"/>
    </location>
</feature>
<keyword evidence="1" id="KW-0472">Membrane</keyword>
<proteinExistence type="predicted"/>
<reference evidence="2 3" key="1">
    <citation type="submission" date="2014-07" db="EMBL/GenBank/DDBJ databases">
        <title>Draft genome sequence of Thalassospira xiamenensis IB13.</title>
        <authorList>
            <person name="Lai Q."/>
            <person name="Shao Z."/>
        </authorList>
    </citation>
    <scope>NUCLEOTIDE SEQUENCE [LARGE SCALE GENOMIC DNA]</scope>
    <source>
        <strain evidence="2 3">IB13</strain>
    </source>
</reference>
<evidence type="ECO:0000313" key="3">
    <source>
        <dbReference type="Proteomes" id="UP000252266"/>
    </source>
</evidence>
<keyword evidence="1" id="KW-1133">Transmembrane helix</keyword>
<evidence type="ECO:0000256" key="1">
    <source>
        <dbReference type="SAM" id="Phobius"/>
    </source>
</evidence>
<sequence>MESDLTSMEQRETTEQREHKREKLILAAFGPVSAVMVGLLSVLGHYYISRVASEREFANWKEKKEIEVYTTNAIRQRELMGEIAELHEKLVVADLEFGIAAELDAMKQAFKSYATEDKAIDLARFDKTIDQLMEQLGVTTEQQVFAKKAQNRTNLSAELSKKFTEADHYFSDNVVNHAANYRGVLYAGHGLSVQEVFRWRDLIGELIDHYKRTGSFDEESFVSGAKNLMAREYDRQVELVNLYNQLYFAMRAEVVVFK</sequence>
<organism evidence="2 3">
    <name type="scientific">Thalassospira xiamenensis</name>
    <dbReference type="NCBI Taxonomy" id="220697"/>
    <lineage>
        <taxon>Bacteria</taxon>
        <taxon>Pseudomonadati</taxon>
        <taxon>Pseudomonadota</taxon>
        <taxon>Alphaproteobacteria</taxon>
        <taxon>Rhodospirillales</taxon>
        <taxon>Thalassospiraceae</taxon>
        <taxon>Thalassospira</taxon>
    </lineage>
</organism>
<accession>A0A367XHD1</accession>
<dbReference type="RefSeq" id="WP_062958627.1">
    <property type="nucleotide sequence ID" value="NZ_JALLPZ010000001.1"/>
</dbReference>